<reference evidence="1" key="1">
    <citation type="submission" date="2019-04" db="EMBL/GenBank/DDBJ databases">
        <authorList>
            <person name="Alioto T."/>
            <person name="Alioto T."/>
        </authorList>
    </citation>
    <scope>NUCLEOTIDE SEQUENCE [LARGE SCALE GENOMIC DNA]</scope>
</reference>
<sequence length="114" mass="12318">MERSSSQKESCPSTQHRACTQQGFRSCFDEDIDPALGLHGQSTQLLAAAPCSAAPPPRLHFSALGLCQDSSEGNAMADEQIKGSLHHSLCHLQSLCQLQLILVSSQPLNRLYGQ</sequence>
<keyword evidence="2" id="KW-1185">Reference proteome</keyword>
<proteinExistence type="predicted"/>
<evidence type="ECO:0000313" key="2">
    <source>
        <dbReference type="Proteomes" id="UP000335636"/>
    </source>
</evidence>
<protein>
    <submittedName>
        <fullName evidence="1">Uncharacterized protein</fullName>
    </submittedName>
</protein>
<dbReference type="AlphaFoldDB" id="A0A5E4BS97"/>
<name>A0A5E4BS97_MARMO</name>
<gene>
    <name evidence="1" type="ORF">MONAX_5E038449</name>
</gene>
<accession>A0A5E4BS97</accession>
<evidence type="ECO:0000313" key="1">
    <source>
        <dbReference type="EMBL" id="VTJ72487.1"/>
    </source>
</evidence>
<dbReference type="EMBL" id="CABDUW010000624">
    <property type="protein sequence ID" value="VTJ72487.1"/>
    <property type="molecule type" value="Genomic_DNA"/>
</dbReference>
<feature type="non-terminal residue" evidence="1">
    <location>
        <position position="114"/>
    </location>
</feature>
<organism evidence="1 2">
    <name type="scientific">Marmota monax</name>
    <name type="common">Woodchuck</name>
    <dbReference type="NCBI Taxonomy" id="9995"/>
    <lineage>
        <taxon>Eukaryota</taxon>
        <taxon>Metazoa</taxon>
        <taxon>Chordata</taxon>
        <taxon>Craniata</taxon>
        <taxon>Vertebrata</taxon>
        <taxon>Euteleostomi</taxon>
        <taxon>Mammalia</taxon>
        <taxon>Eutheria</taxon>
        <taxon>Euarchontoglires</taxon>
        <taxon>Glires</taxon>
        <taxon>Rodentia</taxon>
        <taxon>Sciuromorpha</taxon>
        <taxon>Sciuridae</taxon>
        <taxon>Xerinae</taxon>
        <taxon>Marmotini</taxon>
        <taxon>Marmota</taxon>
    </lineage>
</organism>
<comment type="caution">
    <text evidence="1">The sequence shown here is derived from an EMBL/GenBank/DDBJ whole genome shotgun (WGS) entry which is preliminary data.</text>
</comment>
<dbReference type="Proteomes" id="UP000335636">
    <property type="component" value="Unassembled WGS sequence"/>
</dbReference>